<sequence>SSTPFALVAMRFKIARKLKAVRACIFNLLGKWRLTSREFTNLLLSIHEFYANGGVIVEDNLTDQEKNILRFHGNTATIDFPEEIHQFLSDLLFAKKIFNGIELFRVEIYPLIPTDLNRRSFLHSIYVIEFKISRSVLDHLEELDLNDPKREEIDYWYRKYACETLVEYELTD</sequence>
<gene>
    <name evidence="1" type="primary">WBGene00277701</name>
</gene>
<protein>
    <submittedName>
        <fullName evidence="1">Uncharacterized protein</fullName>
    </submittedName>
</protein>
<organism evidence="1 2">
    <name type="scientific">Pristionchus pacificus</name>
    <name type="common">Parasitic nematode worm</name>
    <dbReference type="NCBI Taxonomy" id="54126"/>
    <lineage>
        <taxon>Eukaryota</taxon>
        <taxon>Metazoa</taxon>
        <taxon>Ecdysozoa</taxon>
        <taxon>Nematoda</taxon>
        <taxon>Chromadorea</taxon>
        <taxon>Rhabditida</taxon>
        <taxon>Rhabditina</taxon>
        <taxon>Diplogasteromorpha</taxon>
        <taxon>Diplogasteroidea</taxon>
        <taxon>Neodiplogasteridae</taxon>
        <taxon>Pristionchus</taxon>
    </lineage>
</organism>
<evidence type="ECO:0000313" key="1">
    <source>
        <dbReference type="EnsemblMetazoa" id="PPA39332.1"/>
    </source>
</evidence>
<dbReference type="Proteomes" id="UP000005239">
    <property type="component" value="Unassembled WGS sequence"/>
</dbReference>
<dbReference type="EnsemblMetazoa" id="PPA39332.1">
    <property type="protein sequence ID" value="PPA39332.1"/>
    <property type="gene ID" value="WBGene00277701"/>
</dbReference>
<name>A0A2A6BJZ2_PRIPA</name>
<dbReference type="AlphaFoldDB" id="A0A2A6BJZ2"/>
<reference evidence="2" key="1">
    <citation type="journal article" date="2008" name="Nat. Genet.">
        <title>The Pristionchus pacificus genome provides a unique perspective on nematode lifestyle and parasitism.</title>
        <authorList>
            <person name="Dieterich C."/>
            <person name="Clifton S.W."/>
            <person name="Schuster L.N."/>
            <person name="Chinwalla A."/>
            <person name="Delehaunty K."/>
            <person name="Dinkelacker I."/>
            <person name="Fulton L."/>
            <person name="Fulton R."/>
            <person name="Godfrey J."/>
            <person name="Minx P."/>
            <person name="Mitreva M."/>
            <person name="Roeseler W."/>
            <person name="Tian H."/>
            <person name="Witte H."/>
            <person name="Yang S.P."/>
            <person name="Wilson R.K."/>
            <person name="Sommer R.J."/>
        </authorList>
    </citation>
    <scope>NUCLEOTIDE SEQUENCE [LARGE SCALE GENOMIC DNA]</scope>
    <source>
        <strain evidence="2">PS312</strain>
    </source>
</reference>
<accession>A0A8R1UUY8</accession>
<accession>A0A2A6BJZ2</accession>
<proteinExistence type="predicted"/>
<evidence type="ECO:0000313" key="2">
    <source>
        <dbReference type="Proteomes" id="UP000005239"/>
    </source>
</evidence>
<keyword evidence="2" id="KW-1185">Reference proteome</keyword>
<reference evidence="1" key="2">
    <citation type="submission" date="2022-06" db="UniProtKB">
        <authorList>
            <consortium name="EnsemblMetazoa"/>
        </authorList>
    </citation>
    <scope>IDENTIFICATION</scope>
    <source>
        <strain evidence="1">PS312</strain>
    </source>
</reference>